<organism evidence="3 4">
    <name type="scientific">Anopheles melas</name>
    <dbReference type="NCBI Taxonomy" id="34690"/>
    <lineage>
        <taxon>Eukaryota</taxon>
        <taxon>Metazoa</taxon>
        <taxon>Ecdysozoa</taxon>
        <taxon>Arthropoda</taxon>
        <taxon>Hexapoda</taxon>
        <taxon>Insecta</taxon>
        <taxon>Pterygota</taxon>
        <taxon>Neoptera</taxon>
        <taxon>Endopterygota</taxon>
        <taxon>Diptera</taxon>
        <taxon>Nematocera</taxon>
        <taxon>Culicoidea</taxon>
        <taxon>Culicidae</taxon>
        <taxon>Anophelinae</taxon>
        <taxon>Anopheles</taxon>
    </lineage>
</organism>
<reference evidence="4" key="1">
    <citation type="submission" date="2014-01" db="EMBL/GenBank/DDBJ databases">
        <title>The Genome Sequence of Anopheles melas CM1001059_A (V2).</title>
        <authorList>
            <consortium name="The Broad Institute Genomics Platform"/>
            <person name="Neafsey D.E."/>
            <person name="Besansky N."/>
            <person name="Howell P."/>
            <person name="Walton C."/>
            <person name="Young S.K."/>
            <person name="Zeng Q."/>
            <person name="Gargeya S."/>
            <person name="Fitzgerald M."/>
            <person name="Haas B."/>
            <person name="Abouelleil A."/>
            <person name="Allen A.W."/>
            <person name="Alvarado L."/>
            <person name="Arachchi H.M."/>
            <person name="Berlin A.M."/>
            <person name="Chapman S.B."/>
            <person name="Gainer-Dewar J."/>
            <person name="Goldberg J."/>
            <person name="Griggs A."/>
            <person name="Gujja S."/>
            <person name="Hansen M."/>
            <person name="Howarth C."/>
            <person name="Imamovic A."/>
            <person name="Ireland A."/>
            <person name="Larimer J."/>
            <person name="McCowan C."/>
            <person name="Murphy C."/>
            <person name="Pearson M."/>
            <person name="Poon T.W."/>
            <person name="Priest M."/>
            <person name="Roberts A."/>
            <person name="Saif S."/>
            <person name="Shea T."/>
            <person name="Sisk P."/>
            <person name="Sykes S."/>
            <person name="Wortman J."/>
            <person name="Nusbaum C."/>
            <person name="Birren B."/>
        </authorList>
    </citation>
    <scope>NUCLEOTIDE SEQUENCE [LARGE SCALE GENOMIC DNA]</scope>
    <source>
        <strain evidence="4">CM1001059</strain>
    </source>
</reference>
<evidence type="ECO:0000259" key="2">
    <source>
        <dbReference type="Pfam" id="PF23040"/>
    </source>
</evidence>
<feature type="compositionally biased region" description="Basic and acidic residues" evidence="1">
    <location>
        <begin position="1"/>
        <end position="15"/>
    </location>
</feature>
<feature type="compositionally biased region" description="Low complexity" evidence="1">
    <location>
        <begin position="68"/>
        <end position="92"/>
    </location>
</feature>
<dbReference type="VEuPathDB" id="VectorBase:AMEC004417"/>
<dbReference type="GO" id="GO:0030837">
    <property type="term" value="P:negative regulation of actin filament polymerization"/>
    <property type="evidence" value="ECO:0007669"/>
    <property type="project" value="InterPro"/>
</dbReference>
<dbReference type="EnsemblMetazoa" id="AMEC004417-RA">
    <property type="protein sequence ID" value="AMEC004417-PA"/>
    <property type="gene ID" value="AMEC004417"/>
</dbReference>
<proteinExistence type="predicted"/>
<feature type="domain" description="Slingshot N-terminal" evidence="2">
    <location>
        <begin position="275"/>
        <end position="381"/>
    </location>
</feature>
<dbReference type="InterPro" id="IPR043588">
    <property type="entry name" value="SSH-N"/>
</dbReference>
<evidence type="ECO:0000256" key="1">
    <source>
        <dbReference type="SAM" id="MobiDB-lite"/>
    </source>
</evidence>
<keyword evidence="4" id="KW-1185">Reference proteome</keyword>
<feature type="region of interest" description="Disordered" evidence="1">
    <location>
        <begin position="1"/>
        <end position="30"/>
    </location>
</feature>
<feature type="region of interest" description="Disordered" evidence="1">
    <location>
        <begin position="68"/>
        <end position="132"/>
    </location>
</feature>
<feature type="compositionally biased region" description="Low complexity" evidence="1">
    <location>
        <begin position="113"/>
        <end position="129"/>
    </location>
</feature>
<dbReference type="Proteomes" id="UP000075902">
    <property type="component" value="Unassembled WGS sequence"/>
</dbReference>
<dbReference type="AlphaFoldDB" id="A0A182TLC5"/>
<dbReference type="PANTHER" id="PTHR45864:SF2">
    <property type="entry name" value="PROTEIN PHOSPHATASE SLINGSHOT"/>
    <property type="match status" value="1"/>
</dbReference>
<dbReference type="STRING" id="34690.A0A182TLC5"/>
<sequence length="400" mass="41892">MAFTDKKSARDEETQSKVIRGRSGCPKFSTSQGTIALMLGSGEHLRASCEDQLTATSITAAAVDPAANNAVSGGSSRSSSAANDDAPATSNGADGGGIGTADTGESKVEGRAPSRPASSCSSGSSSSSSDIQQHLQSMTCLLRPEETLKMAVKLESLRTGRTRYLVVVSRTVTSKRHSTAGTTPYHGASAPTCRSDQCDSKANSRLISSTVSVDAVTSPDYVGVPFASPSGGVDDATTLGGDRRSCAIDSTCLYEPGEQQLHPASSSTSAIPVEGGKKLEESCLLGIDCNERTTVGLVLKVLADTSIRLDGDGGFSVSSCGKQHIFKPVSVQAMWSALQTLHKASFKAREHNFFAGGPSHDWVAYYEAHIDSDRSCLNEWNAMDSLESRRPPSPGSIRNK</sequence>
<accession>A0A182TLC5</accession>
<dbReference type="InterPro" id="IPR043587">
    <property type="entry name" value="Phosphatase_SSH-like"/>
</dbReference>
<dbReference type="Pfam" id="PF23040">
    <property type="entry name" value="PH_SSH1-like_1st"/>
    <property type="match status" value="2"/>
</dbReference>
<reference evidence="3" key="2">
    <citation type="submission" date="2020-05" db="UniProtKB">
        <authorList>
            <consortium name="EnsemblMetazoa"/>
        </authorList>
    </citation>
    <scope>IDENTIFICATION</scope>
    <source>
        <strain evidence="3">CM1001059</strain>
    </source>
</reference>
<protein>
    <recommendedName>
        <fullName evidence="2">Slingshot N-terminal domain-containing protein</fullName>
    </recommendedName>
</protein>
<evidence type="ECO:0000313" key="3">
    <source>
        <dbReference type="EnsemblMetazoa" id="AMEC004417-PA"/>
    </source>
</evidence>
<feature type="domain" description="Slingshot N-terminal" evidence="2">
    <location>
        <begin position="134"/>
        <end position="176"/>
    </location>
</feature>
<name>A0A182TLC5_9DIPT</name>
<dbReference type="PANTHER" id="PTHR45864">
    <property type="entry name" value="SLINGSHOT PROTEIN PHOSPHATASE HOMOLOG"/>
    <property type="match status" value="1"/>
</dbReference>
<dbReference type="GO" id="GO:0016791">
    <property type="term" value="F:phosphatase activity"/>
    <property type="evidence" value="ECO:0007669"/>
    <property type="project" value="InterPro"/>
</dbReference>
<dbReference type="GO" id="GO:0003779">
    <property type="term" value="F:actin binding"/>
    <property type="evidence" value="ECO:0007669"/>
    <property type="project" value="InterPro"/>
</dbReference>
<evidence type="ECO:0000313" key="4">
    <source>
        <dbReference type="Proteomes" id="UP000075902"/>
    </source>
</evidence>